<protein>
    <submittedName>
        <fullName evidence="5">Type I restriction enzyme, S subunit</fullName>
    </submittedName>
</protein>
<sequence length="432" mass="50762">MKDSGVEWIGEIPQYWNVYKMRRLGAFTASGIDKKINEDEVPVRIINYVDVYRNRKMKIDSTIDFMEVTCSEEKRQNNLVSVGDMIFTPSSETSDEIGISSVVYETVENLSYSYHVLRFRPYSYIDIDLSFRKYLCNNHSTYSYFSSHAWGTIRKTLSRDDFKETPVVLPSIFEQKRIADFLDNKLIHIDEIIDKTKSTIEDYKLLKQSIITEAVTKGLDKNVEMKDSGIEWVGMIPKHWEVVKIKHLFDVINERNENEGAILLSLFTALGVAPRSEMEDKGNKASTVINYKIVKKGDLIVNKLLAWMGAVAFSDYNGVTSPDYDVYRLKRNSNAFKQYYEWYFRFTNFKDDCYKYGRGIMMMRWRTYSSEFKMIDIVNPPYSEQVEIYEYLKLKVREIDSLIEKKNRLLLELETYKKSLVYEYVTGKKEVE</sequence>
<organism evidence="5 6">
    <name type="scientific">Proteiniclasticum ruminis</name>
    <dbReference type="NCBI Taxonomy" id="398199"/>
    <lineage>
        <taxon>Bacteria</taxon>
        <taxon>Bacillati</taxon>
        <taxon>Bacillota</taxon>
        <taxon>Clostridia</taxon>
        <taxon>Eubacteriales</taxon>
        <taxon>Clostridiaceae</taxon>
        <taxon>Proteiniclasticum</taxon>
    </lineage>
</organism>
<evidence type="ECO:0000259" key="4">
    <source>
        <dbReference type="Pfam" id="PF01420"/>
    </source>
</evidence>
<dbReference type="GO" id="GO:0003677">
    <property type="term" value="F:DNA binding"/>
    <property type="evidence" value="ECO:0007669"/>
    <property type="project" value="UniProtKB-KW"/>
</dbReference>
<dbReference type="EMBL" id="FNDZ01000001">
    <property type="protein sequence ID" value="SDH94075.1"/>
    <property type="molecule type" value="Genomic_DNA"/>
</dbReference>
<keyword evidence="2" id="KW-0680">Restriction system</keyword>
<dbReference type="InterPro" id="IPR044946">
    <property type="entry name" value="Restrct_endonuc_typeI_TRD_sf"/>
</dbReference>
<keyword evidence="3" id="KW-0238">DNA-binding</keyword>
<name>A0A1G8GI44_9CLOT</name>
<dbReference type="SUPFAM" id="SSF116734">
    <property type="entry name" value="DNA methylase specificity domain"/>
    <property type="match status" value="2"/>
</dbReference>
<dbReference type="InterPro" id="IPR000055">
    <property type="entry name" value="Restrct_endonuc_typeI_TRD"/>
</dbReference>
<dbReference type="Gene3D" id="3.90.220.20">
    <property type="entry name" value="DNA methylase specificity domains"/>
    <property type="match status" value="2"/>
</dbReference>
<feature type="domain" description="Type I restriction modification DNA specificity" evidence="4">
    <location>
        <begin position="237"/>
        <end position="405"/>
    </location>
</feature>
<proteinExistence type="inferred from homology"/>
<dbReference type="Gene3D" id="1.10.287.1120">
    <property type="entry name" value="Bipartite methylase S protein"/>
    <property type="match status" value="1"/>
</dbReference>
<dbReference type="PANTHER" id="PTHR30408">
    <property type="entry name" value="TYPE-1 RESTRICTION ENZYME ECOKI SPECIFICITY PROTEIN"/>
    <property type="match status" value="1"/>
</dbReference>
<reference evidence="5 6" key="1">
    <citation type="submission" date="2016-10" db="EMBL/GenBank/DDBJ databases">
        <authorList>
            <person name="de Groot N.N."/>
        </authorList>
    </citation>
    <scope>NUCLEOTIDE SEQUENCE [LARGE SCALE GENOMIC DNA]</scope>
    <source>
        <strain evidence="5 6">CGMCC 1.5058</strain>
    </source>
</reference>
<dbReference type="Proteomes" id="UP000183255">
    <property type="component" value="Unassembled WGS sequence"/>
</dbReference>
<accession>A0A1G8GI44</accession>
<dbReference type="InterPro" id="IPR052021">
    <property type="entry name" value="Type-I_RS_S_subunit"/>
</dbReference>
<dbReference type="AlphaFoldDB" id="A0A1G8GI44"/>
<feature type="domain" description="Type I restriction modification DNA specificity" evidence="4">
    <location>
        <begin position="91"/>
        <end position="201"/>
    </location>
</feature>
<dbReference type="Pfam" id="PF01420">
    <property type="entry name" value="Methylase_S"/>
    <property type="match status" value="2"/>
</dbReference>
<evidence type="ECO:0000256" key="3">
    <source>
        <dbReference type="ARBA" id="ARBA00023125"/>
    </source>
</evidence>
<evidence type="ECO:0000313" key="5">
    <source>
        <dbReference type="EMBL" id="SDH94075.1"/>
    </source>
</evidence>
<dbReference type="GO" id="GO:0009307">
    <property type="term" value="P:DNA restriction-modification system"/>
    <property type="evidence" value="ECO:0007669"/>
    <property type="project" value="UniProtKB-KW"/>
</dbReference>
<evidence type="ECO:0000256" key="1">
    <source>
        <dbReference type="ARBA" id="ARBA00010923"/>
    </source>
</evidence>
<comment type="similarity">
    <text evidence="1">Belongs to the type-I restriction system S methylase family.</text>
</comment>
<dbReference type="PANTHER" id="PTHR30408:SF12">
    <property type="entry name" value="TYPE I RESTRICTION ENZYME MJAVIII SPECIFICITY SUBUNIT"/>
    <property type="match status" value="1"/>
</dbReference>
<evidence type="ECO:0000256" key="2">
    <source>
        <dbReference type="ARBA" id="ARBA00022747"/>
    </source>
</evidence>
<evidence type="ECO:0000313" key="6">
    <source>
        <dbReference type="Proteomes" id="UP000183255"/>
    </source>
</evidence>
<gene>
    <name evidence="5" type="ORF">SAMN05421804_101274</name>
</gene>